<organism evidence="2">
    <name type="scientific">Leptolyngbya sp. NK1-12</name>
    <dbReference type="NCBI Taxonomy" id="2547451"/>
    <lineage>
        <taxon>Bacteria</taxon>
        <taxon>Bacillati</taxon>
        <taxon>Cyanobacteriota</taxon>
        <taxon>Cyanophyceae</taxon>
        <taxon>Leptolyngbyales</taxon>
        <taxon>Leptolyngbyaceae</taxon>
        <taxon>Leptolyngbya group</taxon>
        <taxon>Leptolyngbya</taxon>
    </lineage>
</organism>
<dbReference type="AlphaFoldDB" id="A0AA96WK93"/>
<gene>
    <name evidence="2" type="ORF">HJG54_13650</name>
</gene>
<evidence type="ECO:0000259" key="1">
    <source>
        <dbReference type="PROSITE" id="PS51704"/>
    </source>
</evidence>
<protein>
    <recommendedName>
        <fullName evidence="1">GP-PDE domain-containing protein</fullName>
    </recommendedName>
</protein>
<dbReference type="RefSeq" id="WP_316435542.1">
    <property type="nucleotide sequence ID" value="NZ_CP053586.1"/>
</dbReference>
<dbReference type="InterPro" id="IPR030395">
    <property type="entry name" value="GP_PDE_dom"/>
</dbReference>
<dbReference type="EMBL" id="CP053586">
    <property type="protein sequence ID" value="WNZ23796.1"/>
    <property type="molecule type" value="Genomic_DNA"/>
</dbReference>
<dbReference type="PROSITE" id="PS51704">
    <property type="entry name" value="GP_PDE"/>
    <property type="match status" value="1"/>
</dbReference>
<dbReference type="GO" id="GO:0008081">
    <property type="term" value="F:phosphoric diester hydrolase activity"/>
    <property type="evidence" value="ECO:0007669"/>
    <property type="project" value="InterPro"/>
</dbReference>
<dbReference type="Pfam" id="PF03009">
    <property type="entry name" value="GDPD"/>
    <property type="match status" value="1"/>
</dbReference>
<dbReference type="SUPFAM" id="SSF51695">
    <property type="entry name" value="PLC-like phosphodiesterases"/>
    <property type="match status" value="1"/>
</dbReference>
<dbReference type="PANTHER" id="PTHR46211">
    <property type="entry name" value="GLYCEROPHOSPHORYL DIESTER PHOSPHODIESTERASE"/>
    <property type="match status" value="1"/>
</dbReference>
<proteinExistence type="predicted"/>
<feature type="domain" description="GP-PDE" evidence="1">
    <location>
        <begin position="1"/>
        <end position="231"/>
    </location>
</feature>
<name>A0AA96WK93_9CYAN</name>
<dbReference type="InterPro" id="IPR017946">
    <property type="entry name" value="PLC-like_Pdiesterase_TIM-brl"/>
</dbReference>
<accession>A0AA96WK93</accession>
<evidence type="ECO:0000313" key="2">
    <source>
        <dbReference type="EMBL" id="WNZ23796.1"/>
    </source>
</evidence>
<dbReference type="GO" id="GO:0006629">
    <property type="term" value="P:lipid metabolic process"/>
    <property type="evidence" value="ECO:0007669"/>
    <property type="project" value="InterPro"/>
</dbReference>
<dbReference type="PANTHER" id="PTHR46211:SF14">
    <property type="entry name" value="GLYCEROPHOSPHODIESTER PHOSPHODIESTERASE"/>
    <property type="match status" value="1"/>
</dbReference>
<sequence length="242" mass="26309">MQVIGHRGAAALAPENTWEGFDLALSLGVDAIETDIRVTGDGELVLMHDRRLERTTNGNGAIDQTAWSVVQQLDAGSWFDPQYRHAKVPRLDETLKRYGKCTHWVLEIKQSGLETQVLEQVIALGLLDQVTFTAFEFGTVQAIKTQAPTARVGWLTANIDPATLAQVVAAGFEQICLPAASLSAALVADLHAMGLEVRAWKVTDEAAMQNALNAQADGMTIDFPHLLLAALGRSKAEIERLR</sequence>
<dbReference type="Gene3D" id="3.20.20.190">
    <property type="entry name" value="Phosphatidylinositol (PI) phosphodiesterase"/>
    <property type="match status" value="1"/>
</dbReference>
<reference evidence="2" key="1">
    <citation type="submission" date="2020-05" db="EMBL/GenBank/DDBJ databases">
        <authorList>
            <person name="Zhu T."/>
            <person name="Keshari N."/>
            <person name="Lu X."/>
        </authorList>
    </citation>
    <scope>NUCLEOTIDE SEQUENCE</scope>
    <source>
        <strain evidence="2">NK1-12</strain>
    </source>
</reference>